<evidence type="ECO:0000313" key="12">
    <source>
        <dbReference type="Proteomes" id="UP000294513"/>
    </source>
</evidence>
<accession>A0A4V2YYX5</accession>
<protein>
    <submittedName>
        <fullName evidence="11">Type III PLP-dependent enzyme</fullName>
    </submittedName>
</protein>
<dbReference type="InterPro" id="IPR009006">
    <property type="entry name" value="Ala_racemase/Decarboxylase_C"/>
</dbReference>
<dbReference type="FunFam" id="3.20.20.10:FF:000003">
    <property type="entry name" value="Diaminopimelate decarboxylase"/>
    <property type="match status" value="1"/>
</dbReference>
<evidence type="ECO:0000256" key="7">
    <source>
        <dbReference type="RuleBase" id="RU003737"/>
    </source>
</evidence>
<feature type="active site" description="Proton donor" evidence="6">
    <location>
        <position position="341"/>
    </location>
</feature>
<feature type="compositionally biased region" description="Low complexity" evidence="8">
    <location>
        <begin position="425"/>
        <end position="435"/>
    </location>
</feature>
<feature type="region of interest" description="Disordered" evidence="8">
    <location>
        <begin position="411"/>
        <end position="435"/>
    </location>
</feature>
<evidence type="ECO:0000256" key="1">
    <source>
        <dbReference type="ARBA" id="ARBA00001933"/>
    </source>
</evidence>
<keyword evidence="5" id="KW-0456">Lyase</keyword>
<organism evidence="11 12">
    <name type="scientific">Actinomadura rubrisoli</name>
    <dbReference type="NCBI Taxonomy" id="2530368"/>
    <lineage>
        <taxon>Bacteria</taxon>
        <taxon>Bacillati</taxon>
        <taxon>Actinomycetota</taxon>
        <taxon>Actinomycetes</taxon>
        <taxon>Streptosporangiales</taxon>
        <taxon>Thermomonosporaceae</taxon>
        <taxon>Actinomadura</taxon>
    </lineage>
</organism>
<evidence type="ECO:0000256" key="5">
    <source>
        <dbReference type="ARBA" id="ARBA00023239"/>
    </source>
</evidence>
<keyword evidence="4" id="KW-0028">Amino-acid biosynthesis</keyword>
<proteinExistence type="inferred from homology"/>
<dbReference type="InterPro" id="IPR029066">
    <property type="entry name" value="PLP-binding_barrel"/>
</dbReference>
<dbReference type="PRINTS" id="PR01179">
    <property type="entry name" value="ODADCRBXLASE"/>
</dbReference>
<dbReference type="Pfam" id="PF02784">
    <property type="entry name" value="Orn_Arg_deC_N"/>
    <property type="match status" value="1"/>
</dbReference>
<dbReference type="InterPro" id="IPR022644">
    <property type="entry name" value="De-COase2_N"/>
</dbReference>
<dbReference type="InterPro" id="IPR002986">
    <property type="entry name" value="DAP_deCOOHase_LysA"/>
</dbReference>
<comment type="cofactor">
    <cofactor evidence="1 6">
        <name>pyridoxal 5'-phosphate</name>
        <dbReference type="ChEBI" id="CHEBI:597326"/>
    </cofactor>
</comment>
<feature type="domain" description="Orn/DAP/Arg decarboxylase 2 N-terminal" evidence="10">
    <location>
        <begin position="31"/>
        <end position="274"/>
    </location>
</feature>
<feature type="modified residue" description="N6-(pyridoxal phosphate)lysine" evidence="6">
    <location>
        <position position="48"/>
    </location>
</feature>
<name>A0A4V2YYX5_9ACTN</name>
<evidence type="ECO:0000256" key="8">
    <source>
        <dbReference type="SAM" id="MobiDB-lite"/>
    </source>
</evidence>
<keyword evidence="2" id="KW-0210">Decarboxylase</keyword>
<dbReference type="CDD" id="cd06839">
    <property type="entry name" value="PLPDE_III_Btrk_like"/>
    <property type="match status" value="1"/>
</dbReference>
<dbReference type="InterPro" id="IPR022643">
    <property type="entry name" value="De-COase2_C"/>
</dbReference>
<dbReference type="PANTHER" id="PTHR43727">
    <property type="entry name" value="DIAMINOPIMELATE DECARBOXYLASE"/>
    <property type="match status" value="1"/>
</dbReference>
<evidence type="ECO:0000313" key="11">
    <source>
        <dbReference type="EMBL" id="TDD94847.1"/>
    </source>
</evidence>
<dbReference type="SUPFAM" id="SSF51419">
    <property type="entry name" value="PLP-binding barrel"/>
    <property type="match status" value="1"/>
</dbReference>
<dbReference type="SUPFAM" id="SSF50621">
    <property type="entry name" value="Alanine racemase C-terminal domain-like"/>
    <property type="match status" value="1"/>
</dbReference>
<dbReference type="PANTHER" id="PTHR43727:SF2">
    <property type="entry name" value="GROUP IV DECARBOXYLASE"/>
    <property type="match status" value="1"/>
</dbReference>
<sequence length="435" mass="46139">MLDADGYDRLAAEYGTPLYVYDGEVLAGALDRLHRALPDGMEVFYSLKANPNLGVCALLAAHGARAEVSSLVELMTAVRAGVAPDDIVFLGPGKSPAELTACVATGIWAVVVESFQELDELDRVAAAANTRQRVLLRVNPSTSAGRSGLTMGGKPRQFGIDEKALLEAGPLGDRHPHLELAGIHAYLGTRILDAGTVVANTALVLDMAERIAKATGIGLEAVDVGGGLGVAYFDGEADPDLDALREGMAGAVAPFRARHPGTRLLFETGRFLAALAGTYVVRVRYVKDSMGKRFAVTDGGTHHHMAAVGLGSYVKRNFPVRLLSRPGAPADGPWQLTGPLCTPHDLIAKDVPLPDPAPGDLVGIERSGAYGPTASPGLFLSHGFPAEVLVHEGTAHLVRVRDEPADLLDRQRLPLPFEKERPWSRQRPSTRSPSS</sequence>
<evidence type="ECO:0000256" key="3">
    <source>
        <dbReference type="ARBA" id="ARBA00022898"/>
    </source>
</evidence>
<evidence type="ECO:0000256" key="2">
    <source>
        <dbReference type="ARBA" id="ARBA00022793"/>
    </source>
</evidence>
<evidence type="ECO:0000259" key="9">
    <source>
        <dbReference type="Pfam" id="PF00278"/>
    </source>
</evidence>
<dbReference type="PRINTS" id="PR01181">
    <property type="entry name" value="DAPDCRBXLASE"/>
</dbReference>
<keyword evidence="4" id="KW-0457">Lysine biosynthesis</keyword>
<feature type="compositionally biased region" description="Basic and acidic residues" evidence="8">
    <location>
        <begin position="411"/>
        <end position="423"/>
    </location>
</feature>
<evidence type="ECO:0000259" key="10">
    <source>
        <dbReference type="Pfam" id="PF02784"/>
    </source>
</evidence>
<dbReference type="Gene3D" id="3.20.20.10">
    <property type="entry name" value="Alanine racemase"/>
    <property type="match status" value="1"/>
</dbReference>
<dbReference type="GO" id="GO:0009089">
    <property type="term" value="P:lysine biosynthetic process via diaminopimelate"/>
    <property type="evidence" value="ECO:0007669"/>
    <property type="project" value="InterPro"/>
</dbReference>
<comment type="caution">
    <text evidence="11">The sequence shown here is derived from an EMBL/GenBank/DDBJ whole genome shotgun (WGS) entry which is preliminary data.</text>
</comment>
<dbReference type="AlphaFoldDB" id="A0A4V2YYX5"/>
<reference evidence="11 12" key="1">
    <citation type="submission" date="2019-03" db="EMBL/GenBank/DDBJ databases">
        <title>Draft genome sequences of novel Actinobacteria.</title>
        <authorList>
            <person name="Sahin N."/>
            <person name="Ay H."/>
            <person name="Saygin H."/>
        </authorList>
    </citation>
    <scope>NUCLEOTIDE SEQUENCE [LARGE SCALE GENOMIC DNA]</scope>
    <source>
        <strain evidence="11 12">H3C3</strain>
    </source>
</reference>
<dbReference type="Proteomes" id="UP000294513">
    <property type="component" value="Unassembled WGS sequence"/>
</dbReference>
<comment type="similarity">
    <text evidence="7">Belongs to the Orn/Lys/Arg decarboxylase class-II family.</text>
</comment>
<keyword evidence="12" id="KW-1185">Reference proteome</keyword>
<dbReference type="EMBL" id="SMKU01000016">
    <property type="protein sequence ID" value="TDD94847.1"/>
    <property type="molecule type" value="Genomic_DNA"/>
</dbReference>
<dbReference type="Gene3D" id="2.40.37.10">
    <property type="entry name" value="Lyase, Ornithine Decarboxylase, Chain A, domain 1"/>
    <property type="match status" value="1"/>
</dbReference>
<dbReference type="OrthoDB" id="9802241at2"/>
<dbReference type="InterPro" id="IPR000183">
    <property type="entry name" value="Orn/DAP/Arg_de-COase"/>
</dbReference>
<dbReference type="GO" id="GO:0008836">
    <property type="term" value="F:diaminopimelate decarboxylase activity"/>
    <property type="evidence" value="ECO:0007669"/>
    <property type="project" value="InterPro"/>
</dbReference>
<dbReference type="Pfam" id="PF00278">
    <property type="entry name" value="Orn_DAP_Arg_deC"/>
    <property type="match status" value="1"/>
</dbReference>
<evidence type="ECO:0000256" key="4">
    <source>
        <dbReference type="ARBA" id="ARBA00023154"/>
    </source>
</evidence>
<keyword evidence="3 6" id="KW-0663">Pyridoxal phosphate</keyword>
<gene>
    <name evidence="11" type="ORF">E1298_06105</name>
</gene>
<evidence type="ECO:0000256" key="6">
    <source>
        <dbReference type="PIRSR" id="PIRSR600183-50"/>
    </source>
</evidence>
<feature type="domain" description="Orn/DAP/Arg decarboxylase 2 C-terminal" evidence="9">
    <location>
        <begin position="19"/>
        <end position="368"/>
    </location>
</feature>